<accession>A0A0E9S587</accession>
<keyword evidence="1" id="KW-1133">Transmembrane helix</keyword>
<keyword evidence="1" id="KW-0472">Membrane</keyword>
<protein>
    <submittedName>
        <fullName evidence="2">Uncharacterized protein</fullName>
    </submittedName>
</protein>
<reference evidence="2" key="1">
    <citation type="submission" date="2014-11" db="EMBL/GenBank/DDBJ databases">
        <authorList>
            <person name="Amaro Gonzalez C."/>
        </authorList>
    </citation>
    <scope>NUCLEOTIDE SEQUENCE</scope>
</reference>
<dbReference type="AlphaFoldDB" id="A0A0E9S587"/>
<dbReference type="EMBL" id="GBXM01072767">
    <property type="protein sequence ID" value="JAH35810.1"/>
    <property type="molecule type" value="Transcribed_RNA"/>
</dbReference>
<feature type="transmembrane region" description="Helical" evidence="1">
    <location>
        <begin position="12"/>
        <end position="39"/>
    </location>
</feature>
<evidence type="ECO:0000256" key="1">
    <source>
        <dbReference type="SAM" id="Phobius"/>
    </source>
</evidence>
<keyword evidence="1" id="KW-0812">Transmembrane</keyword>
<organism evidence="2">
    <name type="scientific">Anguilla anguilla</name>
    <name type="common">European freshwater eel</name>
    <name type="synonym">Muraena anguilla</name>
    <dbReference type="NCBI Taxonomy" id="7936"/>
    <lineage>
        <taxon>Eukaryota</taxon>
        <taxon>Metazoa</taxon>
        <taxon>Chordata</taxon>
        <taxon>Craniata</taxon>
        <taxon>Vertebrata</taxon>
        <taxon>Euteleostomi</taxon>
        <taxon>Actinopterygii</taxon>
        <taxon>Neopterygii</taxon>
        <taxon>Teleostei</taxon>
        <taxon>Anguilliformes</taxon>
        <taxon>Anguillidae</taxon>
        <taxon>Anguilla</taxon>
    </lineage>
</organism>
<evidence type="ECO:0000313" key="2">
    <source>
        <dbReference type="EMBL" id="JAH35810.1"/>
    </source>
</evidence>
<proteinExistence type="predicted"/>
<sequence>MDYFGTLHAVVWFFFSFLSCMTVNLSMSATYVIFFKVVVLCL</sequence>
<name>A0A0E9S587_ANGAN</name>
<reference evidence="2" key="2">
    <citation type="journal article" date="2015" name="Fish Shellfish Immunol.">
        <title>Early steps in the European eel (Anguilla anguilla)-Vibrio vulnificus interaction in the gills: Role of the RtxA13 toxin.</title>
        <authorList>
            <person name="Callol A."/>
            <person name="Pajuelo D."/>
            <person name="Ebbesson L."/>
            <person name="Teles M."/>
            <person name="MacKenzie S."/>
            <person name="Amaro C."/>
        </authorList>
    </citation>
    <scope>NUCLEOTIDE SEQUENCE</scope>
</reference>